<evidence type="ECO:0000313" key="3">
    <source>
        <dbReference type="Proteomes" id="UP000033491"/>
    </source>
</evidence>
<evidence type="ECO:0008006" key="4">
    <source>
        <dbReference type="Google" id="ProtNLM"/>
    </source>
</evidence>
<dbReference type="STRING" id="216463.VC81_01325"/>
<dbReference type="PATRIC" id="fig|216463.3.peg.2056"/>
<evidence type="ECO:0000256" key="1">
    <source>
        <dbReference type="SAM" id="SignalP"/>
    </source>
</evidence>
<dbReference type="RefSeq" id="WP_045806342.1">
    <property type="nucleotide sequence ID" value="NZ_JZCR01000003.1"/>
</dbReference>
<proteinExistence type="predicted"/>
<organism evidence="2 3">
    <name type="scientific">Levilactobacillus spicheri</name>
    <dbReference type="NCBI Taxonomy" id="216463"/>
    <lineage>
        <taxon>Bacteria</taxon>
        <taxon>Bacillati</taxon>
        <taxon>Bacillota</taxon>
        <taxon>Bacilli</taxon>
        <taxon>Lactobacillales</taxon>
        <taxon>Lactobacillaceae</taxon>
        <taxon>Levilactobacillus</taxon>
    </lineage>
</organism>
<gene>
    <name evidence="2" type="ORF">VC81_01325</name>
</gene>
<protein>
    <recommendedName>
        <fullName evidence="4">S-layer protein</fullName>
    </recommendedName>
</protein>
<dbReference type="AlphaFoldDB" id="A0A0F3RV36"/>
<name>A0A0F3RV36_9LACO</name>
<dbReference type="EMBL" id="JZCR01000003">
    <property type="protein sequence ID" value="KJW13846.1"/>
    <property type="molecule type" value="Genomic_DNA"/>
</dbReference>
<sequence>MQSRLAKSLYLGLAALSFGAVATVSTTASAKSKAKVVSTQNLKTDATTRNVEVTGTNAIYSKPGTVKGARIVASKSKVKTLAASKKSADYFRAYAVAKTNKGSVYYKIVSMNGKYRGYIYGGKSTTTFAGGIQSANTMTDAALPANTTAYFAKPGTANVTWNAPKYTQYKASKQVKNTTPFAKDTLKITKAATKTREGSLYYYVEDATNPSVSGWIYSGAVTATQDTFDAKTDVKVQFKTTDGTLVKETTLAGLKADSDSKLSTATGTAVGKDVKTKATNDWGKALLSGTGYTYAAGDSVNVAAVSAAKTGDTITLFVTKNTNADTKISFYGVSSDLSQQGTPLTVYTTDKTADATTVAFPKLSASFTGASDAAYTANDLQSYLAANGLTTLDTPSYTDKSGAKVYTEYTFSSALAGNYSTTKNAKAFYTSTVKTGASPVDTPKEATTTANTNYVG</sequence>
<keyword evidence="1" id="KW-0732">Signal</keyword>
<accession>A0A0F3RV36</accession>
<evidence type="ECO:0000313" key="2">
    <source>
        <dbReference type="EMBL" id="KJW13846.1"/>
    </source>
</evidence>
<reference evidence="2 3" key="1">
    <citation type="submission" date="2015-03" db="EMBL/GenBank/DDBJ databases">
        <authorList>
            <person name="Zheng J."/>
            <person name="Ganezle M."/>
        </authorList>
    </citation>
    <scope>NUCLEOTIDE SEQUENCE [LARGE SCALE GENOMIC DNA]</scope>
    <source>
        <strain evidence="2 3">LP38</strain>
    </source>
</reference>
<dbReference type="OrthoDB" id="2329257at2"/>
<feature type="signal peptide" evidence="1">
    <location>
        <begin position="1"/>
        <end position="22"/>
    </location>
</feature>
<feature type="chain" id="PRO_5039352638" description="S-layer protein" evidence="1">
    <location>
        <begin position="23"/>
        <end position="456"/>
    </location>
</feature>
<comment type="caution">
    <text evidence="2">The sequence shown here is derived from an EMBL/GenBank/DDBJ whole genome shotgun (WGS) entry which is preliminary data.</text>
</comment>
<dbReference type="Proteomes" id="UP000033491">
    <property type="component" value="Unassembled WGS sequence"/>
</dbReference>